<evidence type="ECO:0000313" key="1">
    <source>
        <dbReference type="EMBL" id="KAI4377501.1"/>
    </source>
</evidence>
<comment type="caution">
    <text evidence="1">The sequence shown here is derived from an EMBL/GenBank/DDBJ whole genome shotgun (WGS) entry which is preliminary data.</text>
</comment>
<protein>
    <submittedName>
        <fullName evidence="1">Uncharacterized protein</fullName>
    </submittedName>
</protein>
<evidence type="ECO:0000313" key="2">
    <source>
        <dbReference type="Proteomes" id="UP001057402"/>
    </source>
</evidence>
<sequence length="497" mass="53205">MWRAKWSSARDPASSDIECIIASVVGEPCATSILQLRWAWTPITETGKGCLCCIWPQSLIEQPCGASLDYRNAQGYLAEQNATEDKQGQLRMSSLCSVTGGAHATWFDLDRRLIFLRGCSIDVFSDLPIFKTSFISPIPGFPARVGVGFEREEAQVQAMAGAAGGFVTRAFESILKECLSAKKYPDLQSAVNSYLAAKDNDQNAVNCDPKMAPSVAPASLGETEGDDSNEGAEPDKHPTDDPADAAGHVEKSAVPGVSITTALESAGHTLEGAEVAIVLTPLRLAFETKNIKILEPALDCHHKLIAYDHLEGDPGLDGGKNSPLFTDVLTMACGCIDNSSPDSTILLVLKVLLTAVASTKFRVHGEPLLGVFRVCYNIALHSKNPINQATSKAMLTQMISIVFRRMETDQVSVTSTAVELNLTSKVDEASSNIVNEKALTSGDALTQAKETSLVSVEELQTLAGGADIKVEAANISLHDMMMTLLCCVDVLERGRSD</sequence>
<dbReference type="EMBL" id="CM042883">
    <property type="protein sequence ID" value="KAI4377501.1"/>
    <property type="molecule type" value="Genomic_DNA"/>
</dbReference>
<reference evidence="2" key="1">
    <citation type="journal article" date="2023" name="Front. Plant Sci.">
        <title>Chromosomal-level genome assembly of Melastoma candidum provides insights into trichome evolution.</title>
        <authorList>
            <person name="Zhong Y."/>
            <person name="Wu W."/>
            <person name="Sun C."/>
            <person name="Zou P."/>
            <person name="Liu Y."/>
            <person name="Dai S."/>
            <person name="Zhou R."/>
        </authorList>
    </citation>
    <scope>NUCLEOTIDE SEQUENCE [LARGE SCALE GENOMIC DNA]</scope>
</reference>
<organism evidence="1 2">
    <name type="scientific">Melastoma candidum</name>
    <dbReference type="NCBI Taxonomy" id="119954"/>
    <lineage>
        <taxon>Eukaryota</taxon>
        <taxon>Viridiplantae</taxon>
        <taxon>Streptophyta</taxon>
        <taxon>Embryophyta</taxon>
        <taxon>Tracheophyta</taxon>
        <taxon>Spermatophyta</taxon>
        <taxon>Magnoliopsida</taxon>
        <taxon>eudicotyledons</taxon>
        <taxon>Gunneridae</taxon>
        <taxon>Pentapetalae</taxon>
        <taxon>rosids</taxon>
        <taxon>malvids</taxon>
        <taxon>Myrtales</taxon>
        <taxon>Melastomataceae</taxon>
        <taxon>Melastomatoideae</taxon>
        <taxon>Melastomateae</taxon>
        <taxon>Melastoma</taxon>
    </lineage>
</organism>
<proteinExistence type="predicted"/>
<gene>
    <name evidence="1" type="ORF">MLD38_015113</name>
</gene>
<keyword evidence="2" id="KW-1185">Reference proteome</keyword>
<name>A0ACB9RGX7_9MYRT</name>
<accession>A0ACB9RGX7</accession>
<dbReference type="Proteomes" id="UP001057402">
    <property type="component" value="Chromosome 4"/>
</dbReference>